<sequence>MVFDEKVLLKVNPSFKENLKLIATSAGKAVLKKKTVSKKKNSSFKAEGRLKKKTNIF</sequence>
<organism evidence="1 2">
    <name type="scientific">Leptospira weilii serovar Topaz str. LT2116</name>
    <dbReference type="NCBI Taxonomy" id="1088540"/>
    <lineage>
        <taxon>Bacteria</taxon>
        <taxon>Pseudomonadati</taxon>
        <taxon>Spirochaetota</taxon>
        <taxon>Spirochaetia</taxon>
        <taxon>Leptospirales</taxon>
        <taxon>Leptospiraceae</taxon>
        <taxon>Leptospira</taxon>
    </lineage>
</organism>
<dbReference type="Proteomes" id="UP000011770">
    <property type="component" value="Unassembled WGS sequence"/>
</dbReference>
<dbReference type="AlphaFoldDB" id="M3H0X9"/>
<evidence type="ECO:0000313" key="1">
    <source>
        <dbReference type="EMBL" id="EMF82801.1"/>
    </source>
</evidence>
<name>M3H0X9_9LEPT</name>
<gene>
    <name evidence="1" type="ORF">LEP1GSC188_2949</name>
</gene>
<protein>
    <submittedName>
        <fullName evidence="1">Uncharacterized protein</fullName>
    </submittedName>
</protein>
<accession>M3H0X9</accession>
<dbReference type="EMBL" id="AHOR02000017">
    <property type="protein sequence ID" value="EMF82801.1"/>
    <property type="molecule type" value="Genomic_DNA"/>
</dbReference>
<proteinExistence type="predicted"/>
<reference evidence="1 2" key="1">
    <citation type="submission" date="2013-01" db="EMBL/GenBank/DDBJ databases">
        <authorList>
            <person name="Harkins D.M."/>
            <person name="Durkin A.S."/>
            <person name="Brinkac L.M."/>
            <person name="Haft D.H."/>
            <person name="Selengut J.D."/>
            <person name="Sanka R."/>
            <person name="DePew J."/>
            <person name="Purushe J."/>
            <person name="Tulsiani S.M."/>
            <person name="Graham G.C."/>
            <person name="Burns M.-A."/>
            <person name="Dohnt M.F."/>
            <person name="Smythe L.D."/>
            <person name="McKay D.B."/>
            <person name="Craig S.B."/>
            <person name="Vinetz J.M."/>
            <person name="Sutton G.G."/>
            <person name="Nierman W.C."/>
            <person name="Fouts D.E."/>
        </authorList>
    </citation>
    <scope>NUCLEOTIDE SEQUENCE [LARGE SCALE GENOMIC DNA]</scope>
    <source>
        <strain evidence="1 2">LT2116</strain>
    </source>
</reference>
<evidence type="ECO:0000313" key="2">
    <source>
        <dbReference type="Proteomes" id="UP000011770"/>
    </source>
</evidence>
<comment type="caution">
    <text evidence="1">The sequence shown here is derived from an EMBL/GenBank/DDBJ whole genome shotgun (WGS) entry which is preliminary data.</text>
</comment>